<organism evidence="1 3">
    <name type="scientific">Paenibacillus barcinonensis</name>
    <dbReference type="NCBI Taxonomy" id="198119"/>
    <lineage>
        <taxon>Bacteria</taxon>
        <taxon>Bacillati</taxon>
        <taxon>Bacillota</taxon>
        <taxon>Bacilli</taxon>
        <taxon>Bacillales</taxon>
        <taxon>Paenibacillaceae</taxon>
        <taxon>Paenibacillus</taxon>
    </lineage>
</organism>
<reference evidence="1 3" key="1">
    <citation type="submission" date="2018-06" db="EMBL/GenBank/DDBJ databases">
        <title>Genomic Encyclopedia of Type Strains, Phase III (KMG-III): the genomes of soil and plant-associated and newly described type strains.</title>
        <authorList>
            <person name="Whitman W."/>
        </authorList>
    </citation>
    <scope>NUCLEOTIDE SEQUENCE [LARGE SCALE GENOMIC DNA]</scope>
    <source>
        <strain evidence="1 3">CECT 7022</strain>
    </source>
</reference>
<proteinExistence type="predicted"/>
<reference evidence="2 4" key="2">
    <citation type="submission" date="2020-06" db="EMBL/GenBank/DDBJ databases">
        <title>Complete genome of Paenibacillus barcinonensis KACC11450.</title>
        <authorList>
            <person name="Kim M."/>
            <person name="Park Y.-J."/>
            <person name="Shin J.-H."/>
        </authorList>
    </citation>
    <scope>NUCLEOTIDE SEQUENCE [LARGE SCALE GENOMIC DNA]</scope>
    <source>
        <strain evidence="2 4">KACC11450</strain>
    </source>
</reference>
<dbReference type="Proteomes" id="UP000247790">
    <property type="component" value="Unassembled WGS sequence"/>
</dbReference>
<gene>
    <name evidence="1" type="ORF">DFQ00_105145</name>
    <name evidence="2" type="ORF">HUB98_10080</name>
</gene>
<evidence type="ECO:0000313" key="4">
    <source>
        <dbReference type="Proteomes" id="UP000509327"/>
    </source>
</evidence>
<evidence type="ECO:0000313" key="1">
    <source>
        <dbReference type="EMBL" id="PYE49641.1"/>
    </source>
</evidence>
<protein>
    <submittedName>
        <fullName evidence="1">Uncharacterized protein</fullName>
    </submittedName>
</protein>
<name>A0A2V4VA04_PAEBA</name>
<dbReference type="EMBL" id="CP054614">
    <property type="protein sequence ID" value="QKS54849.1"/>
    <property type="molecule type" value="Genomic_DNA"/>
</dbReference>
<dbReference type="RefSeq" id="WP_167433647.1">
    <property type="nucleotide sequence ID" value="NZ_CP054614.1"/>
</dbReference>
<dbReference type="Proteomes" id="UP000509327">
    <property type="component" value="Chromosome"/>
</dbReference>
<evidence type="ECO:0000313" key="2">
    <source>
        <dbReference type="EMBL" id="QKS54849.1"/>
    </source>
</evidence>
<sequence length="51" mass="5947">MIFAMIICVLVILILGQYVVKTAIDTSKNSQHTREILEELREIKAFLREKK</sequence>
<dbReference type="AlphaFoldDB" id="A0A2V4VA04"/>
<evidence type="ECO:0000313" key="3">
    <source>
        <dbReference type="Proteomes" id="UP000247790"/>
    </source>
</evidence>
<accession>A0A2V4VA04</accession>
<dbReference type="EMBL" id="QJSW01000005">
    <property type="protein sequence ID" value="PYE49641.1"/>
    <property type="molecule type" value="Genomic_DNA"/>
</dbReference>
<keyword evidence="4" id="KW-1185">Reference proteome</keyword>